<dbReference type="InterPro" id="IPR058240">
    <property type="entry name" value="rSAM_sf"/>
</dbReference>
<dbReference type="OrthoDB" id="9808591at2"/>
<dbReference type="SFLD" id="SFLDG01384">
    <property type="entry name" value="thioether_bond_formation_requi"/>
    <property type="match status" value="1"/>
</dbReference>
<dbReference type="SFLD" id="SFLDG01067">
    <property type="entry name" value="SPASM/twitch_domain_containing"/>
    <property type="match status" value="1"/>
</dbReference>
<dbReference type="PANTHER" id="PTHR43273:SF8">
    <property type="entry name" value="RADICAL SAM DOMAIN PROTEIN"/>
    <property type="match status" value="1"/>
</dbReference>
<evidence type="ECO:0000313" key="8">
    <source>
        <dbReference type="EMBL" id="RDU23773.1"/>
    </source>
</evidence>
<dbReference type="NCBIfam" id="TIGR04068">
    <property type="entry name" value="rSAM_ocin_clost"/>
    <property type="match status" value="1"/>
</dbReference>
<keyword evidence="6" id="KW-0411">Iron-sulfur</keyword>
<dbReference type="PANTHER" id="PTHR43273">
    <property type="entry name" value="ANAEROBIC SULFATASE-MATURATING ENZYME HOMOLOG ASLB-RELATED"/>
    <property type="match status" value="1"/>
</dbReference>
<organism evidence="8 9">
    <name type="scientific">Anaerosacchariphilus polymeriproducens</name>
    <dbReference type="NCBI Taxonomy" id="1812858"/>
    <lineage>
        <taxon>Bacteria</taxon>
        <taxon>Bacillati</taxon>
        <taxon>Bacillota</taxon>
        <taxon>Clostridia</taxon>
        <taxon>Lachnospirales</taxon>
        <taxon>Lachnospiraceae</taxon>
        <taxon>Anaerosacchariphilus</taxon>
    </lineage>
</organism>
<evidence type="ECO:0000256" key="2">
    <source>
        <dbReference type="ARBA" id="ARBA00022485"/>
    </source>
</evidence>
<comment type="cofactor">
    <cofactor evidence="1">
        <name>[4Fe-4S] cluster</name>
        <dbReference type="ChEBI" id="CHEBI:49883"/>
    </cofactor>
</comment>
<evidence type="ECO:0000256" key="3">
    <source>
        <dbReference type="ARBA" id="ARBA00022691"/>
    </source>
</evidence>
<keyword evidence="9" id="KW-1185">Reference proteome</keyword>
<dbReference type="GO" id="GO:0046872">
    <property type="term" value="F:metal ion binding"/>
    <property type="evidence" value="ECO:0007669"/>
    <property type="project" value="UniProtKB-KW"/>
</dbReference>
<gene>
    <name evidence="8" type="primary">ccpM</name>
    <name evidence="8" type="ORF">DWV06_07915</name>
</gene>
<dbReference type="SUPFAM" id="SSF102114">
    <property type="entry name" value="Radical SAM enzymes"/>
    <property type="match status" value="1"/>
</dbReference>
<dbReference type="CDD" id="cd01335">
    <property type="entry name" value="Radical_SAM"/>
    <property type="match status" value="1"/>
</dbReference>
<keyword evidence="3" id="KW-0949">S-adenosyl-L-methionine</keyword>
<comment type="caution">
    <text evidence="8">The sequence shown here is derived from an EMBL/GenBank/DDBJ whole genome shotgun (WGS) entry which is preliminary data.</text>
</comment>
<dbReference type="SFLD" id="SFLDS00029">
    <property type="entry name" value="Radical_SAM"/>
    <property type="match status" value="1"/>
</dbReference>
<evidence type="ECO:0000256" key="4">
    <source>
        <dbReference type="ARBA" id="ARBA00022723"/>
    </source>
</evidence>
<dbReference type="Proteomes" id="UP000255036">
    <property type="component" value="Unassembled WGS sequence"/>
</dbReference>
<dbReference type="RefSeq" id="WP_115481642.1">
    <property type="nucleotide sequence ID" value="NZ_QRCT01000019.1"/>
</dbReference>
<dbReference type="GO" id="GO:0051539">
    <property type="term" value="F:4 iron, 4 sulfur cluster binding"/>
    <property type="evidence" value="ECO:0007669"/>
    <property type="project" value="UniProtKB-KW"/>
</dbReference>
<proteinExistence type="predicted"/>
<sequence>MKKYIFKCFKTPKQYYVYDRHTNTVFSVSESEYNEFCRIENGVLEADESDIFQKYQKMGVLQENIIEEIEHPAMIYLEHHSMNRLYQLILQVTQQCNLRCSYCAYSGIYENNRQHSNKTMDLETAKKAIDFFVERTLEMDKIHISFYGGEPLLEFDLIKKCVEYAKSRVEGKELTFGITTNGTLLTDEVVSFLWEKEFQLMISLDGSKQEHDMNRKFLSGEGSFDIIMAHVKRIKENYPEYGKKIMFNTVINPKANLSCVMEFFNTDDILGDNHIIFNSVSPDGLKVNMDYDESYNIIRKYEYLKLLLMLIGKVSKDSVSKLMLDASVQNKEFYSILNKHYPILKKFHHNGPCMPGIRRLFVSTEGKFFPCEKVSETSDFYCIGSLDTGFSLEKMKKLLNIGEITKEECKDCWILQNCSICADQFELSEDCSVCKKSKLEKCDAEKNRIIDDIYEICVLREFGYEPLVESEAAL</sequence>
<accession>A0A371AW33</accession>
<dbReference type="InterPro" id="IPR023867">
    <property type="entry name" value="Sulphatase_maturase_rSAM"/>
</dbReference>
<dbReference type="Gene3D" id="3.20.20.70">
    <property type="entry name" value="Aldolase class I"/>
    <property type="match status" value="1"/>
</dbReference>
<keyword evidence="5" id="KW-0408">Iron</keyword>
<dbReference type="SFLD" id="SFLDG01386">
    <property type="entry name" value="main_SPASM_domain-containing"/>
    <property type="match status" value="1"/>
</dbReference>
<dbReference type="InterPro" id="IPR024001">
    <property type="entry name" value="Cys-rich_pep_rSAM_mat_CcpM"/>
</dbReference>
<dbReference type="InterPro" id="IPR013785">
    <property type="entry name" value="Aldolase_TIM"/>
</dbReference>
<name>A0A371AW33_9FIRM</name>
<dbReference type="GO" id="GO:0016491">
    <property type="term" value="F:oxidoreductase activity"/>
    <property type="evidence" value="ECO:0007669"/>
    <property type="project" value="InterPro"/>
</dbReference>
<dbReference type="Pfam" id="PF04055">
    <property type="entry name" value="Radical_SAM"/>
    <property type="match status" value="1"/>
</dbReference>
<protein>
    <submittedName>
        <fullName evidence="8">Cys-rich peptide radical SAM maturase CcpM</fullName>
    </submittedName>
</protein>
<keyword evidence="2" id="KW-0004">4Fe-4S</keyword>
<evidence type="ECO:0000256" key="5">
    <source>
        <dbReference type="ARBA" id="ARBA00023004"/>
    </source>
</evidence>
<evidence type="ECO:0000256" key="6">
    <source>
        <dbReference type="ARBA" id="ARBA00023014"/>
    </source>
</evidence>
<evidence type="ECO:0000313" key="9">
    <source>
        <dbReference type="Proteomes" id="UP000255036"/>
    </source>
</evidence>
<dbReference type="InterPro" id="IPR000385">
    <property type="entry name" value="MoaA_NifB_PqqE_Fe-S-bd_CS"/>
</dbReference>
<evidence type="ECO:0000256" key="1">
    <source>
        <dbReference type="ARBA" id="ARBA00001966"/>
    </source>
</evidence>
<reference evidence="8 9" key="1">
    <citation type="submission" date="2018-07" db="EMBL/GenBank/DDBJ databases">
        <title>Anaerosacharophilus polymeroproducens gen. nov. sp. nov., an anaerobic bacterium isolated from salt field.</title>
        <authorList>
            <person name="Kim W."/>
            <person name="Yang S.-H."/>
            <person name="Oh J."/>
            <person name="Lee J.-H."/>
            <person name="Kwon K.K."/>
        </authorList>
    </citation>
    <scope>NUCLEOTIDE SEQUENCE [LARGE SCALE GENOMIC DNA]</scope>
    <source>
        <strain evidence="8 9">MCWD5</strain>
    </source>
</reference>
<dbReference type="InterPro" id="IPR007197">
    <property type="entry name" value="rSAM"/>
</dbReference>
<dbReference type="AlphaFoldDB" id="A0A371AW33"/>
<dbReference type="PROSITE" id="PS51918">
    <property type="entry name" value="RADICAL_SAM"/>
    <property type="match status" value="1"/>
</dbReference>
<dbReference type="PROSITE" id="PS01305">
    <property type="entry name" value="MOAA_NIFB_PQQE"/>
    <property type="match status" value="1"/>
</dbReference>
<feature type="domain" description="Radical SAM core" evidence="7">
    <location>
        <begin position="80"/>
        <end position="313"/>
    </location>
</feature>
<dbReference type="EMBL" id="QRCT01000019">
    <property type="protein sequence ID" value="RDU23773.1"/>
    <property type="molecule type" value="Genomic_DNA"/>
</dbReference>
<evidence type="ECO:0000259" key="7">
    <source>
        <dbReference type="PROSITE" id="PS51918"/>
    </source>
</evidence>
<keyword evidence="4" id="KW-0479">Metal-binding</keyword>